<feature type="compositionally biased region" description="Acidic residues" evidence="5">
    <location>
        <begin position="668"/>
        <end position="678"/>
    </location>
</feature>
<dbReference type="HOGENOM" id="CLU_003548_0_0_1"/>
<feature type="compositionally biased region" description="Basic and acidic residues" evidence="5">
    <location>
        <begin position="590"/>
        <end position="623"/>
    </location>
</feature>
<gene>
    <name evidence="6" type="ORF">M413DRAFT_444374</name>
</gene>
<dbReference type="PROSITE" id="PS50088">
    <property type="entry name" value="ANK_REPEAT"/>
    <property type="match status" value="1"/>
</dbReference>
<evidence type="ECO:0000256" key="4">
    <source>
        <dbReference type="SAM" id="Coils"/>
    </source>
</evidence>
<protein>
    <recommendedName>
        <fullName evidence="8">Ankyrin repeat protein</fullName>
    </recommendedName>
</protein>
<dbReference type="STRING" id="686832.A0A0C2YNV4"/>
<evidence type="ECO:0000256" key="2">
    <source>
        <dbReference type="ARBA" id="ARBA00023043"/>
    </source>
</evidence>
<accession>A0A0C2YNV4</accession>
<name>A0A0C2YNV4_HEBCY</name>
<dbReference type="Pfam" id="PF12796">
    <property type="entry name" value="Ank_2"/>
    <property type="match status" value="1"/>
</dbReference>
<evidence type="ECO:0000256" key="3">
    <source>
        <dbReference type="PROSITE-ProRule" id="PRU00023"/>
    </source>
</evidence>
<dbReference type="SUPFAM" id="SSF48403">
    <property type="entry name" value="Ankyrin repeat"/>
    <property type="match status" value="2"/>
</dbReference>
<dbReference type="SMART" id="SM00248">
    <property type="entry name" value="ANK"/>
    <property type="match status" value="10"/>
</dbReference>
<evidence type="ECO:0000256" key="1">
    <source>
        <dbReference type="ARBA" id="ARBA00022737"/>
    </source>
</evidence>
<feature type="region of interest" description="Disordered" evidence="5">
    <location>
        <begin position="590"/>
        <end position="678"/>
    </location>
</feature>
<keyword evidence="7" id="KW-1185">Reference proteome</keyword>
<organism evidence="6 7">
    <name type="scientific">Hebeloma cylindrosporum</name>
    <dbReference type="NCBI Taxonomy" id="76867"/>
    <lineage>
        <taxon>Eukaryota</taxon>
        <taxon>Fungi</taxon>
        <taxon>Dikarya</taxon>
        <taxon>Basidiomycota</taxon>
        <taxon>Agaricomycotina</taxon>
        <taxon>Agaricomycetes</taxon>
        <taxon>Agaricomycetidae</taxon>
        <taxon>Agaricales</taxon>
        <taxon>Agaricineae</taxon>
        <taxon>Hymenogastraceae</taxon>
        <taxon>Hebeloma</taxon>
    </lineage>
</organism>
<dbReference type="EMBL" id="KN831777">
    <property type="protein sequence ID" value="KIM42702.1"/>
    <property type="molecule type" value="Genomic_DNA"/>
</dbReference>
<feature type="region of interest" description="Disordered" evidence="5">
    <location>
        <begin position="1712"/>
        <end position="1741"/>
    </location>
</feature>
<feature type="compositionally biased region" description="Basic and acidic residues" evidence="5">
    <location>
        <begin position="651"/>
        <end position="665"/>
    </location>
</feature>
<sequence>MQPTAEINNFISRIVALPTGPGVSLDAALQPALDEEAELRKLFATDRQNAALANPHVGLVDVFDAPESIRTTRARVVQGKEDLNAKYVMPLSQENRREEGTSSMVADLEEFKKNWSIFTEGSLSQLVDWNNVVAAGGSVLACLTPLEEENKISKRAIRKHYHSNAYPTSDVDLFLWGMTPEQAELKIKAIYEAVRDSVPWDVTCIRTKHTVSIHSQYPYRSVQIVLRLYQSPAEILAGFDIDAPCCAYDGNRVWANPRAVVAMMRQCNTVDMTRRSPSYEIRLSKYSQRGFEVYIPSLQRDNVDPTIFERSIARMEGLARLLVLEKLTDDNMRTAFLEGRRTLRGRPNANRYNRRNKRKYKGDLKVETGIGIEMNDYDVASLHIPYGPGWDARRIDKLVYQTDLGMNSTFNPKNKGRRLHRHPAFFGTVEECLEDCCENCPKAIDDDEKKLQEEEDEMYIRGRIKFVEENPGRQSISGSFNPIDVGEWSDQVYIKPTQQLFSAIASHDRAAVQKVLQEGTIDINQRDHVGRTTLHVAIFARSADIACDLIDAGARITARLADGRAPLHLAAQFDLAVVIEKLLEKNKKNVEEAEKKKKADEDGDEKMGDAPERPSSEDDWSSHDDEDIEMSDADDEDEEDEEDGGSEDEGADKPKDKPETEKPAETGEIPEEEEDQPDIIEIDAYDWDLGFSAFSYAVLFGSIPTLEALISGEADPKLATNPSPGHLPLHPLTLTILRDDDDEACKIAERLLQIPSVTSSTANQSMVTILHAAVASGRTKLVETLLRCDKNASSVINFPSMEWNAVVFPVVTAIQRKHYAILGTMVAHGAKLNLDEEDITRALEAAAPDLRQRVTGYGAVKNYLHVAYQPLEVAIRNQDDVANLLLALGASADFGLKRTLAQYSNIKERRTLKDWVDFAVVSITRTIEDKESQDVVLVSTAMDVDGAKLEEEEPKTGWKGFYEGYVAELKRPVDAKADEDKKAEAKKAEERRLEQAAKSAREELERLADIKQFLLELQSHLEKRGAKTWKDAYPLVDSEATLPVKHTPAKFETQVIGAKKHRKTSYVYLGTSGYHRQNVPEHLTDHYDELFEACFAGDHDKIQRLCLPVEGQDATIAKNTPPLNISVRMVDPTTSMYDSRGYTPLFAALSARRWATAKFILAVATAQYHPPDEQDKIKFEIDVDMDDDSDNDSCASDDSDGTIERPEFKFIDIASRPSAVQSNVHPKTMLQLVPVSSRNKIFVGMNQIGSATPLVKAITDCDLEAFVQVANLYQSLAQPLELEESTLGIIVTHDQPDTLDEYIRRTGSGVNIEGARKQAGMKEGEEELPVISNDENKLYLGLNVHGKKRMDLARKNDPNAMNNHETVELPLVWRAAISGAKDIINYLASDRPYTAYKFYATTHSDPKAIWFRRLLGKKDAKKTEDDLESRLPAWLGWCINSLGESPLAAAIIGNKVEIVKLIAKLEPGLMAQALQTRIKFVGLNPLMLAVCKSSGVKIVEYLLSRKVPADERDSQRGWNIYHYICEKYNVDLLKLFLDKLPRETSEMLLAQQSTGRLNTPLHIAVKQGRKALIESFWDSRNLPSSNATSMITRLLIAASPPEVLHMENSVGNTPLEIVNLAEINERLRTYTQRNNYQYQEINPSLVEYSSHPLSTTLEKVEAELKEIREGVDYLFKDGTGKVNTDIKTATIKWAEGVEKKVGAFKEKLQKAKEEEERQRKLLEEERKRKGEELPTLPPPAAPIMHNVLPGSLFYTGVAASRSMLATAAVPGASVYTYDTCDFSKTSSVLQEALLASRANSPIPANRHLIHLFDVQQSVNATLAKVGGKEEEGEDYSYNRYRYRRRKNRDRGDEGELEDEEDEDKKARRLSMVFQHLSFGADTISMDLSARYGA</sequence>
<feature type="compositionally biased region" description="Acidic residues" evidence="5">
    <location>
        <begin position="624"/>
        <end position="650"/>
    </location>
</feature>
<reference evidence="6 7" key="1">
    <citation type="submission" date="2014-04" db="EMBL/GenBank/DDBJ databases">
        <authorList>
            <consortium name="DOE Joint Genome Institute"/>
            <person name="Kuo A."/>
            <person name="Gay G."/>
            <person name="Dore J."/>
            <person name="Kohler A."/>
            <person name="Nagy L.G."/>
            <person name="Floudas D."/>
            <person name="Copeland A."/>
            <person name="Barry K.W."/>
            <person name="Cichocki N."/>
            <person name="Veneault-Fourrey C."/>
            <person name="LaButti K."/>
            <person name="Lindquist E.A."/>
            <person name="Lipzen A."/>
            <person name="Lundell T."/>
            <person name="Morin E."/>
            <person name="Murat C."/>
            <person name="Sun H."/>
            <person name="Tunlid A."/>
            <person name="Henrissat B."/>
            <person name="Grigoriev I.V."/>
            <person name="Hibbett D.S."/>
            <person name="Martin F."/>
            <person name="Nordberg H.P."/>
            <person name="Cantor M.N."/>
            <person name="Hua S.X."/>
        </authorList>
    </citation>
    <scope>NUCLEOTIDE SEQUENCE [LARGE SCALE GENOMIC DNA]</scope>
    <source>
        <strain evidence="7">h7</strain>
    </source>
</reference>
<feature type="compositionally biased region" description="Basic and acidic residues" evidence="5">
    <location>
        <begin position="1712"/>
        <end position="1732"/>
    </location>
</feature>
<dbReference type="Proteomes" id="UP000053424">
    <property type="component" value="Unassembled WGS sequence"/>
</dbReference>
<feature type="coiled-coil region" evidence="4">
    <location>
        <begin position="976"/>
        <end position="1017"/>
    </location>
</feature>
<evidence type="ECO:0000313" key="6">
    <source>
        <dbReference type="EMBL" id="KIM42702.1"/>
    </source>
</evidence>
<keyword evidence="2 3" id="KW-0040">ANK repeat</keyword>
<keyword evidence="1" id="KW-0677">Repeat</keyword>
<dbReference type="PANTHER" id="PTHR24198:SF165">
    <property type="entry name" value="ANKYRIN REPEAT-CONTAINING PROTEIN-RELATED"/>
    <property type="match status" value="1"/>
</dbReference>
<reference evidence="7" key="2">
    <citation type="submission" date="2015-01" db="EMBL/GenBank/DDBJ databases">
        <title>Evolutionary Origins and Diversification of the Mycorrhizal Mutualists.</title>
        <authorList>
            <consortium name="DOE Joint Genome Institute"/>
            <consortium name="Mycorrhizal Genomics Consortium"/>
            <person name="Kohler A."/>
            <person name="Kuo A."/>
            <person name="Nagy L.G."/>
            <person name="Floudas D."/>
            <person name="Copeland A."/>
            <person name="Barry K.W."/>
            <person name="Cichocki N."/>
            <person name="Veneault-Fourrey C."/>
            <person name="LaButti K."/>
            <person name="Lindquist E.A."/>
            <person name="Lipzen A."/>
            <person name="Lundell T."/>
            <person name="Morin E."/>
            <person name="Murat C."/>
            <person name="Riley R."/>
            <person name="Ohm R."/>
            <person name="Sun H."/>
            <person name="Tunlid A."/>
            <person name="Henrissat B."/>
            <person name="Grigoriev I.V."/>
            <person name="Hibbett D.S."/>
            <person name="Martin F."/>
        </authorList>
    </citation>
    <scope>NUCLEOTIDE SEQUENCE [LARGE SCALE GENOMIC DNA]</scope>
    <source>
        <strain evidence="7">h7</strain>
    </source>
</reference>
<dbReference type="OrthoDB" id="539213at2759"/>
<evidence type="ECO:0008006" key="8">
    <source>
        <dbReference type="Google" id="ProtNLM"/>
    </source>
</evidence>
<feature type="repeat" description="ANK" evidence="3">
    <location>
        <begin position="529"/>
        <end position="561"/>
    </location>
</feature>
<proteinExistence type="predicted"/>
<dbReference type="Gene3D" id="1.25.40.20">
    <property type="entry name" value="Ankyrin repeat-containing domain"/>
    <property type="match status" value="3"/>
</dbReference>
<dbReference type="PANTHER" id="PTHR24198">
    <property type="entry name" value="ANKYRIN REPEAT AND PROTEIN KINASE DOMAIN-CONTAINING PROTEIN"/>
    <property type="match status" value="1"/>
</dbReference>
<dbReference type="InterPro" id="IPR002110">
    <property type="entry name" value="Ankyrin_rpt"/>
</dbReference>
<evidence type="ECO:0000256" key="5">
    <source>
        <dbReference type="SAM" id="MobiDB-lite"/>
    </source>
</evidence>
<dbReference type="InterPro" id="IPR036770">
    <property type="entry name" value="Ankyrin_rpt-contain_sf"/>
</dbReference>
<evidence type="ECO:0000313" key="7">
    <source>
        <dbReference type="Proteomes" id="UP000053424"/>
    </source>
</evidence>
<keyword evidence="4" id="KW-0175">Coiled coil</keyword>